<reference evidence="2" key="2">
    <citation type="submission" date="2021-04" db="EMBL/GenBank/DDBJ databases">
        <authorList>
            <person name="Gilroy R."/>
        </authorList>
    </citation>
    <scope>NUCLEOTIDE SEQUENCE</scope>
    <source>
        <strain evidence="2">CHK195-9823</strain>
    </source>
</reference>
<reference evidence="2" key="1">
    <citation type="journal article" date="2021" name="PeerJ">
        <title>Extensive microbial diversity within the chicken gut microbiome revealed by metagenomics and culture.</title>
        <authorList>
            <person name="Gilroy R."/>
            <person name="Ravi A."/>
            <person name="Getino M."/>
            <person name="Pursley I."/>
            <person name="Horton D.L."/>
            <person name="Alikhan N.F."/>
            <person name="Baker D."/>
            <person name="Gharbi K."/>
            <person name="Hall N."/>
            <person name="Watson M."/>
            <person name="Adriaenssens E.M."/>
            <person name="Foster-Nyarko E."/>
            <person name="Jarju S."/>
            <person name="Secka A."/>
            <person name="Antonio M."/>
            <person name="Oren A."/>
            <person name="Chaudhuri R.R."/>
            <person name="La Ragione R."/>
            <person name="Hildebrand F."/>
            <person name="Pallen M.J."/>
        </authorList>
    </citation>
    <scope>NUCLEOTIDE SEQUENCE</scope>
    <source>
        <strain evidence="2">CHK195-9823</strain>
    </source>
</reference>
<proteinExistence type="predicted"/>
<comment type="caution">
    <text evidence="2">The sequence shown here is derived from an EMBL/GenBank/DDBJ whole genome shotgun (WGS) entry which is preliminary data.</text>
</comment>
<accession>A0A9D1PAM4</accession>
<dbReference type="AlphaFoldDB" id="A0A9D1PAM4"/>
<evidence type="ECO:0000256" key="1">
    <source>
        <dbReference type="SAM" id="MobiDB-lite"/>
    </source>
</evidence>
<dbReference type="Proteomes" id="UP000886814">
    <property type="component" value="Unassembled WGS sequence"/>
</dbReference>
<evidence type="ECO:0000313" key="3">
    <source>
        <dbReference type="Proteomes" id="UP000886814"/>
    </source>
</evidence>
<evidence type="ECO:0000313" key="2">
    <source>
        <dbReference type="EMBL" id="HIV37638.1"/>
    </source>
</evidence>
<protein>
    <submittedName>
        <fullName evidence="2">Uncharacterized protein</fullName>
    </submittedName>
</protein>
<gene>
    <name evidence="2" type="ORF">H9747_01340</name>
</gene>
<organism evidence="2 3">
    <name type="scientific">Candidatus Blautia stercorigallinarum</name>
    <dbReference type="NCBI Taxonomy" id="2838501"/>
    <lineage>
        <taxon>Bacteria</taxon>
        <taxon>Bacillati</taxon>
        <taxon>Bacillota</taxon>
        <taxon>Clostridia</taxon>
        <taxon>Lachnospirales</taxon>
        <taxon>Lachnospiraceae</taxon>
        <taxon>Blautia</taxon>
    </lineage>
</organism>
<name>A0A9D1PAM4_9FIRM</name>
<dbReference type="EMBL" id="DXIQ01000008">
    <property type="protein sequence ID" value="HIV37638.1"/>
    <property type="molecule type" value="Genomic_DNA"/>
</dbReference>
<feature type="region of interest" description="Disordered" evidence="1">
    <location>
        <begin position="53"/>
        <end position="75"/>
    </location>
</feature>
<sequence length="75" mass="8829">MPDRKEETFLIRIYDCQNATWQGSILWAERQQKTCFRSTLEMLSLIDEAVQLDRKEIGGNEDEEEETQSKDADMN</sequence>